<feature type="domain" description="N-acetyltransferase" evidence="1">
    <location>
        <begin position="39"/>
        <end position="202"/>
    </location>
</feature>
<gene>
    <name evidence="2" type="ORF">Pla22_26140</name>
</gene>
<evidence type="ECO:0000313" key="2">
    <source>
        <dbReference type="EMBL" id="TWT54960.1"/>
    </source>
</evidence>
<comment type="caution">
    <text evidence="2">The sequence shown here is derived from an EMBL/GenBank/DDBJ whole genome shotgun (WGS) entry which is preliminary data.</text>
</comment>
<sequence length="244" mass="27750">MEIETNSMGQPIDAIVAGWTEPPWPSRDPMQGRFCRLEALVPPLHADELFDSYQLDQHGLNWTYLPYGPFDSRDAFREWLEQNGTANDPLFFVIRNLSTGDVVGLASYLRITPASGSIEVGHVNFSPKLQRTPAATEAMYLMMERAFTIGYRRYEWKCHAMNAPSRAAAKRLGFTYEGVFRQHTVMKGRNRDSAWYAAIDGEWPDIQRAFLTWLSPENFDDAGQQRIRLSTLTAPIVQKAGSVR</sequence>
<dbReference type="GO" id="GO:0008999">
    <property type="term" value="F:protein-N-terminal-alanine acetyltransferase activity"/>
    <property type="evidence" value="ECO:0007669"/>
    <property type="project" value="TreeGrafter"/>
</dbReference>
<proteinExistence type="predicted"/>
<dbReference type="RefSeq" id="WP_146514915.1">
    <property type="nucleotide sequence ID" value="NZ_SJPI01000001.1"/>
</dbReference>
<dbReference type="GO" id="GO:1990189">
    <property type="term" value="F:protein N-terminal-serine acetyltransferase activity"/>
    <property type="evidence" value="ECO:0007669"/>
    <property type="project" value="TreeGrafter"/>
</dbReference>
<dbReference type="SUPFAM" id="SSF55729">
    <property type="entry name" value="Acyl-CoA N-acyltransferases (Nat)"/>
    <property type="match status" value="1"/>
</dbReference>
<organism evidence="2 3">
    <name type="scientific">Rubripirellula amarantea</name>
    <dbReference type="NCBI Taxonomy" id="2527999"/>
    <lineage>
        <taxon>Bacteria</taxon>
        <taxon>Pseudomonadati</taxon>
        <taxon>Planctomycetota</taxon>
        <taxon>Planctomycetia</taxon>
        <taxon>Pirellulales</taxon>
        <taxon>Pirellulaceae</taxon>
        <taxon>Rubripirellula</taxon>
    </lineage>
</organism>
<dbReference type="AlphaFoldDB" id="A0A5C5WWJ0"/>
<accession>A0A5C5WWJ0</accession>
<keyword evidence="3" id="KW-1185">Reference proteome</keyword>
<dbReference type="InterPro" id="IPR016181">
    <property type="entry name" value="Acyl_CoA_acyltransferase"/>
</dbReference>
<dbReference type="OrthoDB" id="9795199at2"/>
<dbReference type="EMBL" id="SJPI01000001">
    <property type="protein sequence ID" value="TWT54960.1"/>
    <property type="molecule type" value="Genomic_DNA"/>
</dbReference>
<name>A0A5C5WWJ0_9BACT</name>
<dbReference type="PROSITE" id="PS51186">
    <property type="entry name" value="GNAT"/>
    <property type="match status" value="1"/>
</dbReference>
<protein>
    <submittedName>
        <fullName evidence="2">Ribosomal-protein-L7/L12-serine acetyltransferase</fullName>
    </submittedName>
</protein>
<reference evidence="2 3" key="1">
    <citation type="submission" date="2019-02" db="EMBL/GenBank/DDBJ databases">
        <title>Deep-cultivation of Planctomycetes and their phenomic and genomic characterization uncovers novel biology.</title>
        <authorList>
            <person name="Wiegand S."/>
            <person name="Jogler M."/>
            <person name="Boedeker C."/>
            <person name="Pinto D."/>
            <person name="Vollmers J."/>
            <person name="Rivas-Marin E."/>
            <person name="Kohn T."/>
            <person name="Peeters S.H."/>
            <person name="Heuer A."/>
            <person name="Rast P."/>
            <person name="Oberbeckmann S."/>
            <person name="Bunk B."/>
            <person name="Jeske O."/>
            <person name="Meyerdierks A."/>
            <person name="Storesund J.E."/>
            <person name="Kallscheuer N."/>
            <person name="Luecker S."/>
            <person name="Lage O.M."/>
            <person name="Pohl T."/>
            <person name="Merkel B.J."/>
            <person name="Hornburger P."/>
            <person name="Mueller R.-W."/>
            <person name="Bruemmer F."/>
            <person name="Labrenz M."/>
            <person name="Spormann A.M."/>
            <person name="Op Den Camp H."/>
            <person name="Overmann J."/>
            <person name="Amann R."/>
            <person name="Jetten M.S.M."/>
            <person name="Mascher T."/>
            <person name="Medema M.H."/>
            <person name="Devos D.P."/>
            <person name="Kaster A.-K."/>
            <person name="Ovreas L."/>
            <person name="Rohde M."/>
            <person name="Galperin M.Y."/>
            <person name="Jogler C."/>
        </authorList>
    </citation>
    <scope>NUCLEOTIDE SEQUENCE [LARGE SCALE GENOMIC DNA]</scope>
    <source>
        <strain evidence="2 3">Pla22</strain>
    </source>
</reference>
<dbReference type="PANTHER" id="PTHR43441:SF2">
    <property type="entry name" value="FAMILY ACETYLTRANSFERASE, PUTATIVE (AFU_ORTHOLOGUE AFUA_7G00850)-RELATED"/>
    <property type="match status" value="1"/>
</dbReference>
<dbReference type="FunFam" id="3.40.630.30:FF:000047">
    <property type="entry name" value="Acetyltransferase, GNAT family"/>
    <property type="match status" value="1"/>
</dbReference>
<dbReference type="PANTHER" id="PTHR43441">
    <property type="entry name" value="RIBOSOMAL-PROTEIN-SERINE ACETYLTRANSFERASE"/>
    <property type="match status" value="1"/>
</dbReference>
<dbReference type="Gene3D" id="3.40.630.30">
    <property type="match status" value="1"/>
</dbReference>
<dbReference type="GO" id="GO:0005737">
    <property type="term" value="C:cytoplasm"/>
    <property type="evidence" value="ECO:0007669"/>
    <property type="project" value="TreeGrafter"/>
</dbReference>
<evidence type="ECO:0000313" key="3">
    <source>
        <dbReference type="Proteomes" id="UP000316598"/>
    </source>
</evidence>
<dbReference type="Pfam" id="PF13302">
    <property type="entry name" value="Acetyltransf_3"/>
    <property type="match status" value="1"/>
</dbReference>
<keyword evidence="2" id="KW-0808">Transferase</keyword>
<dbReference type="Proteomes" id="UP000316598">
    <property type="component" value="Unassembled WGS sequence"/>
</dbReference>
<dbReference type="InterPro" id="IPR000182">
    <property type="entry name" value="GNAT_dom"/>
</dbReference>
<dbReference type="InterPro" id="IPR051908">
    <property type="entry name" value="Ribosomal_N-acetyltransferase"/>
</dbReference>
<evidence type="ECO:0000259" key="1">
    <source>
        <dbReference type="PROSITE" id="PS51186"/>
    </source>
</evidence>